<comment type="caution">
    <text evidence="1">The sequence shown here is derived from an EMBL/GenBank/DDBJ whole genome shotgun (WGS) entry which is preliminary data.</text>
</comment>
<name>A0ABQ4HS00_9ACTN</name>
<evidence type="ECO:0000313" key="1">
    <source>
        <dbReference type="EMBL" id="GIJ08413.1"/>
    </source>
</evidence>
<sequence>MLTPRQQAILYCLHGMDQHAHRAYPWPGPTLLAVLREAPVPGHPDPTARHVSVATAPTTASDEANTDAVAVLRHAAAELHSPVVQANLVTATGPIRILAWVFMHAAVSDAVDPHQMVRYIEAVDAAGTAYVLTRFRDQPEGLIAVDEAPETGASEVLDLLLPLARMLHPGA</sequence>
<proteinExistence type="predicted"/>
<dbReference type="Proteomes" id="UP000647017">
    <property type="component" value="Unassembled WGS sequence"/>
</dbReference>
<evidence type="ECO:0000313" key="2">
    <source>
        <dbReference type="Proteomes" id="UP000647017"/>
    </source>
</evidence>
<dbReference type="EMBL" id="BOOZ01000006">
    <property type="protein sequence ID" value="GIJ08413.1"/>
    <property type="molecule type" value="Genomic_DNA"/>
</dbReference>
<protein>
    <submittedName>
        <fullName evidence="1">Uncharacterized protein</fullName>
    </submittedName>
</protein>
<organism evidence="1 2">
    <name type="scientific">Micromonospora andamanensis</name>
    <dbReference type="NCBI Taxonomy" id="1287068"/>
    <lineage>
        <taxon>Bacteria</taxon>
        <taxon>Bacillati</taxon>
        <taxon>Actinomycetota</taxon>
        <taxon>Actinomycetes</taxon>
        <taxon>Micromonosporales</taxon>
        <taxon>Micromonosporaceae</taxon>
        <taxon>Micromonospora</taxon>
    </lineage>
</organism>
<keyword evidence="2" id="KW-1185">Reference proteome</keyword>
<accession>A0ABQ4HS00</accession>
<reference evidence="1 2" key="1">
    <citation type="submission" date="2021-01" db="EMBL/GenBank/DDBJ databases">
        <title>Whole genome shotgun sequence of Verrucosispora andamanensis NBRC 109075.</title>
        <authorList>
            <person name="Komaki H."/>
            <person name="Tamura T."/>
        </authorList>
    </citation>
    <scope>NUCLEOTIDE SEQUENCE [LARGE SCALE GENOMIC DNA]</scope>
    <source>
        <strain evidence="1 2">NBRC 109075</strain>
    </source>
</reference>
<gene>
    <name evidence="1" type="ORF">Van01_16270</name>
</gene>